<evidence type="ECO:0000313" key="1">
    <source>
        <dbReference type="EMBL" id="GFN02143.1"/>
    </source>
</evidence>
<dbReference type="EMBL" id="BLWD01000001">
    <property type="protein sequence ID" value="GFN02143.1"/>
    <property type="molecule type" value="Genomic_DNA"/>
</dbReference>
<accession>A0A7J0CI21</accession>
<dbReference type="Proteomes" id="UP000498740">
    <property type="component" value="Unassembled WGS sequence"/>
</dbReference>
<gene>
    <name evidence="1" type="ORF">Smic_06990</name>
</gene>
<evidence type="ECO:0000313" key="2">
    <source>
        <dbReference type="Proteomes" id="UP000498740"/>
    </source>
</evidence>
<sequence length="80" mass="8172">MQSDEGLLLQEQIDEPVQEPRLLGHVAGHIVEVLAGGGGHAQALQQLVPLCQCGCVRELRSGGAGNGGPSVGTATYAAVR</sequence>
<name>A0A7J0CI21_STRMI</name>
<organism evidence="1 2">
    <name type="scientific">Streptomyces microflavus</name>
    <name type="common">Streptomyces lipmanii</name>
    <dbReference type="NCBI Taxonomy" id="1919"/>
    <lineage>
        <taxon>Bacteria</taxon>
        <taxon>Bacillati</taxon>
        <taxon>Actinomycetota</taxon>
        <taxon>Actinomycetes</taxon>
        <taxon>Kitasatosporales</taxon>
        <taxon>Streptomycetaceae</taxon>
        <taxon>Streptomyces</taxon>
    </lineage>
</organism>
<protein>
    <submittedName>
        <fullName evidence="1">Uncharacterized protein</fullName>
    </submittedName>
</protein>
<comment type="caution">
    <text evidence="1">The sequence shown here is derived from an EMBL/GenBank/DDBJ whole genome shotgun (WGS) entry which is preliminary data.</text>
</comment>
<dbReference type="AlphaFoldDB" id="A0A7J0CI21"/>
<proteinExistence type="predicted"/>
<reference evidence="1 2" key="1">
    <citation type="submission" date="2020-05" db="EMBL/GenBank/DDBJ databases">
        <title>Whole genome shotgun sequence of Streptomyces microflavus NBRC 13062.</title>
        <authorList>
            <person name="Komaki H."/>
            <person name="Tamura T."/>
        </authorList>
    </citation>
    <scope>NUCLEOTIDE SEQUENCE [LARGE SCALE GENOMIC DNA]</scope>
    <source>
        <strain evidence="1 2">NBRC 13062</strain>
    </source>
</reference>